<dbReference type="InterPro" id="IPR001005">
    <property type="entry name" value="SANT/Myb"/>
</dbReference>
<sequence>MKHKKSEVVFLGVFGDQTQPSFIVTEGCICSSNTHVNVFWCLQTQGSWRLEYGFDGFQVPVVPRASRSVRGRGPIRKKCDDNQIHAFEILASVAGNILQESESSVQSNAAGVKDQNHIFYTNSKGEREDEGRSIKKDPCEGGSFDEKSFACVPGFQGHHKSYKLNEFCQAHDNISHKVGSASNAYDHSEVTCSAEKLATISRKNNCGYSSSRVVGGPPYFGDVYEGKVGAILESKLEDGPYRSRRGIDQSLTVAGCSEDQMELEREPLALVDSESDVKVTLSRDCVNFVPFPRHFDNIKVVNRDDDENSVGCTQTSTITKAYRSPPDIQQRRMKKLFPSRHWRKSQKLKDGKKNPIYCNGRNFHIDERSQNIYPFKKRKFFNQSPISASDGGLHHEAFGASSSVASQQVPHESKGCDVKFSIKSFKVPELFIEIPATATVGSLKRTVMEAVTAVLGDGLHVGILLQGKEIRDDNKSLLQTGISQVQKRHSLGFILEPGHTQITPPACTEHPSMESGGKPRRLSRHLAPLTLQPGASYASPDRQLLSLGGSVERDLNIVPSLADSSTGNAMPEAQALVAVPATSMEPLAVVPFDQKSHPEFVRRRIRRPFSVSEVEALVQAVEKLGTGRWRDVKLRAFDSAKHRTYVDLKDKWKTLVHTARISPHQRRGEPVPQELLDRVLAAHAYWSQHQARQQLKTAEALCS</sequence>
<name>A0A8J4R735_9ROSI</name>
<dbReference type="OrthoDB" id="2020981at2759"/>
<keyword evidence="2" id="KW-0238">DNA-binding</keyword>
<evidence type="ECO:0000256" key="1">
    <source>
        <dbReference type="ARBA" id="ARBA00004123"/>
    </source>
</evidence>
<dbReference type="SUPFAM" id="SSF46689">
    <property type="entry name" value="Homeodomain-like"/>
    <property type="match status" value="1"/>
</dbReference>
<dbReference type="InterPro" id="IPR057625">
    <property type="entry name" value="TPR1-6-like_ubiquitin"/>
</dbReference>
<evidence type="ECO:0000313" key="7">
    <source>
        <dbReference type="EMBL" id="KAF3967326.1"/>
    </source>
</evidence>
<evidence type="ECO:0000256" key="3">
    <source>
        <dbReference type="ARBA" id="ARBA00023242"/>
    </source>
</evidence>
<evidence type="ECO:0000256" key="2">
    <source>
        <dbReference type="ARBA" id="ARBA00023125"/>
    </source>
</evidence>
<evidence type="ECO:0000259" key="5">
    <source>
        <dbReference type="PROSITE" id="PS50090"/>
    </source>
</evidence>
<dbReference type="Pfam" id="PF23603">
    <property type="entry name" value="Ubiquitin_TPR1"/>
    <property type="match status" value="1"/>
</dbReference>
<dbReference type="GO" id="GO:0042162">
    <property type="term" value="F:telomeric DNA binding"/>
    <property type="evidence" value="ECO:0007669"/>
    <property type="project" value="UniProtKB-ARBA"/>
</dbReference>
<keyword evidence="8" id="KW-1185">Reference proteome</keyword>
<dbReference type="InterPro" id="IPR017930">
    <property type="entry name" value="Myb_dom"/>
</dbReference>
<protein>
    <submittedName>
        <fullName evidence="7">Uncharacterized protein</fullName>
    </submittedName>
</protein>
<comment type="subcellular location">
    <subcellularLocation>
        <location evidence="1">Nucleus</location>
    </subcellularLocation>
</comment>
<dbReference type="Proteomes" id="UP000737018">
    <property type="component" value="Unassembled WGS sequence"/>
</dbReference>
<dbReference type="SMART" id="SM00717">
    <property type="entry name" value="SANT"/>
    <property type="match status" value="1"/>
</dbReference>
<evidence type="ECO:0000313" key="8">
    <source>
        <dbReference type="Proteomes" id="UP000737018"/>
    </source>
</evidence>
<dbReference type="Gene3D" id="1.10.246.220">
    <property type="match status" value="1"/>
</dbReference>
<dbReference type="PANTHER" id="PTHR21717:SF70">
    <property type="entry name" value="TELOMERE REPEAT-BINDING PROTEIN 2-RELATED"/>
    <property type="match status" value="1"/>
</dbReference>
<feature type="domain" description="HTH myb-type" evidence="6">
    <location>
        <begin position="603"/>
        <end position="660"/>
    </location>
</feature>
<dbReference type="CDD" id="cd11660">
    <property type="entry name" value="SANT_TRF"/>
    <property type="match status" value="1"/>
</dbReference>
<dbReference type="GO" id="GO:0005634">
    <property type="term" value="C:nucleus"/>
    <property type="evidence" value="ECO:0007669"/>
    <property type="project" value="UniProtKB-SubCell"/>
</dbReference>
<dbReference type="Pfam" id="PF00249">
    <property type="entry name" value="Myb_DNA-binding"/>
    <property type="match status" value="1"/>
</dbReference>
<feature type="domain" description="Myb-like" evidence="5">
    <location>
        <begin position="606"/>
        <end position="656"/>
    </location>
</feature>
<proteinExistence type="predicted"/>
<dbReference type="InterPro" id="IPR009057">
    <property type="entry name" value="Homeodomain-like_sf"/>
</dbReference>
<gene>
    <name evidence="7" type="ORF">CMV_008659</name>
</gene>
<keyword evidence="3" id="KW-0539">Nucleus</keyword>
<reference evidence="7" key="1">
    <citation type="submission" date="2020-03" db="EMBL/GenBank/DDBJ databases">
        <title>Castanea mollissima Vanexum genome sequencing.</title>
        <authorList>
            <person name="Staton M."/>
        </authorList>
    </citation>
    <scope>NUCLEOTIDE SEQUENCE</scope>
    <source>
        <tissue evidence="7">Leaf</tissue>
    </source>
</reference>
<organism evidence="7 8">
    <name type="scientific">Castanea mollissima</name>
    <name type="common">Chinese chestnut</name>
    <dbReference type="NCBI Taxonomy" id="60419"/>
    <lineage>
        <taxon>Eukaryota</taxon>
        <taxon>Viridiplantae</taxon>
        <taxon>Streptophyta</taxon>
        <taxon>Embryophyta</taxon>
        <taxon>Tracheophyta</taxon>
        <taxon>Spermatophyta</taxon>
        <taxon>Magnoliopsida</taxon>
        <taxon>eudicotyledons</taxon>
        <taxon>Gunneridae</taxon>
        <taxon>Pentapetalae</taxon>
        <taxon>rosids</taxon>
        <taxon>fabids</taxon>
        <taxon>Fagales</taxon>
        <taxon>Fagaceae</taxon>
        <taxon>Castanea</taxon>
    </lineage>
</organism>
<dbReference type="AlphaFoldDB" id="A0A8J4R735"/>
<dbReference type="InterPro" id="IPR031105">
    <property type="entry name" value="TRP_plant"/>
</dbReference>
<dbReference type="PROSITE" id="PS50090">
    <property type="entry name" value="MYB_LIKE"/>
    <property type="match status" value="1"/>
</dbReference>
<evidence type="ECO:0000256" key="4">
    <source>
        <dbReference type="SAM" id="MobiDB-lite"/>
    </source>
</evidence>
<comment type="caution">
    <text evidence="7">The sequence shown here is derived from an EMBL/GenBank/DDBJ whole genome shotgun (WGS) entry which is preliminary data.</text>
</comment>
<feature type="region of interest" description="Disordered" evidence="4">
    <location>
        <begin position="500"/>
        <end position="520"/>
    </location>
</feature>
<dbReference type="PANTHER" id="PTHR21717">
    <property type="entry name" value="TELOMERIC REPEAT BINDING PROTEIN"/>
    <property type="match status" value="1"/>
</dbReference>
<evidence type="ECO:0000259" key="6">
    <source>
        <dbReference type="PROSITE" id="PS51294"/>
    </source>
</evidence>
<dbReference type="EMBL" id="JRKL02000914">
    <property type="protein sequence ID" value="KAF3967326.1"/>
    <property type="molecule type" value="Genomic_DNA"/>
</dbReference>
<dbReference type="PROSITE" id="PS51294">
    <property type="entry name" value="HTH_MYB"/>
    <property type="match status" value="1"/>
</dbReference>
<accession>A0A8J4R735</accession>